<dbReference type="Pfam" id="PF16147">
    <property type="entry name" value="DUF4855"/>
    <property type="match status" value="1"/>
</dbReference>
<feature type="domain" description="F5/8 type C" evidence="1">
    <location>
        <begin position="42"/>
        <end position="194"/>
    </location>
</feature>
<dbReference type="InterPro" id="IPR032329">
    <property type="entry name" value="DUF4855"/>
</dbReference>
<proteinExistence type="predicted"/>
<comment type="caution">
    <text evidence="2">The sequence shown here is derived from an EMBL/GenBank/DDBJ whole genome shotgun (WGS) entry which is preliminary data.</text>
</comment>
<keyword evidence="3" id="KW-1185">Reference proteome</keyword>
<dbReference type="Gene3D" id="2.60.120.260">
    <property type="entry name" value="Galactose-binding domain-like"/>
    <property type="match status" value="1"/>
</dbReference>
<dbReference type="PROSITE" id="PS50022">
    <property type="entry name" value="FA58C_3"/>
    <property type="match status" value="1"/>
</dbReference>
<sequence length="542" mass="62711">MTDYPASFSIMKKELLQVDANGRRYNNLNYGLDCTIRELAPLLTPDVSPMFNSLIHSDNCPSTTNNGSLTDGVWAKSASMGNDSQRPWFRFTRGEGREMIFDFGSDIGVSAVRIGFLKEISKGILPPHTVTVSLSLNGQEWMSVFRGTDYISLLRNDIVRRMDLFSDTFTARYVRIAFDVAPHVFIDEIEILGEIATRSTKKISPDTTPMRPNAYATYKTFGFKDTFLSYLPSQTANKVTERRTCDWYLPHVAYLKNGKVMNTLFDSFIMLPYVDFLYKGESKRHLTKKDWLGFIKNEFTPNLNISALNTAVAIAKQALFLENYQVSLFLPLFYPESSVVDFGKLVGKTRDFTKSEDRFVAIQWMIDEQMRRFHDSDFHNLKLRGFYWFTEEMDNNDPEMERILKQVTNYIRNKGLITIWIPYYQAAGYERWQKIGFDLAIYQSGYAFDNTLPIKQLLETSKKAKQLHMGVEMEIEKLNRASVTRFQDYLQTAMSVENNSSVTHMYYQGIDESAVLNSYLSNNPELHLLYENINLFIHRESF</sequence>
<dbReference type="SUPFAM" id="SSF49785">
    <property type="entry name" value="Galactose-binding domain-like"/>
    <property type="match status" value="1"/>
</dbReference>
<evidence type="ECO:0000313" key="3">
    <source>
        <dbReference type="Proteomes" id="UP001596310"/>
    </source>
</evidence>
<dbReference type="Proteomes" id="UP001596310">
    <property type="component" value="Unassembled WGS sequence"/>
</dbReference>
<evidence type="ECO:0000259" key="1">
    <source>
        <dbReference type="PROSITE" id="PS50022"/>
    </source>
</evidence>
<protein>
    <submittedName>
        <fullName evidence="2">DUF4855 domain-containing protein</fullName>
    </submittedName>
</protein>
<dbReference type="EMBL" id="JBHSSM010000017">
    <property type="protein sequence ID" value="MFC6315352.1"/>
    <property type="molecule type" value="Genomic_DNA"/>
</dbReference>
<evidence type="ECO:0000313" key="2">
    <source>
        <dbReference type="EMBL" id="MFC6315352.1"/>
    </source>
</evidence>
<reference evidence="3" key="1">
    <citation type="journal article" date="2019" name="Int. J. Syst. Evol. Microbiol.">
        <title>The Global Catalogue of Microorganisms (GCM) 10K type strain sequencing project: providing services to taxonomists for standard genome sequencing and annotation.</title>
        <authorList>
            <consortium name="The Broad Institute Genomics Platform"/>
            <consortium name="The Broad Institute Genome Sequencing Center for Infectious Disease"/>
            <person name="Wu L."/>
            <person name="Ma J."/>
        </authorList>
    </citation>
    <scope>NUCLEOTIDE SEQUENCE [LARGE SCALE GENOMIC DNA]</scope>
    <source>
        <strain evidence="3">CCM 8897</strain>
    </source>
</reference>
<organism evidence="2 3">
    <name type="scientific">Lapidilactobacillus achengensis</name>
    <dbReference type="NCBI Taxonomy" id="2486000"/>
    <lineage>
        <taxon>Bacteria</taxon>
        <taxon>Bacillati</taxon>
        <taxon>Bacillota</taxon>
        <taxon>Bacilli</taxon>
        <taxon>Lactobacillales</taxon>
        <taxon>Lactobacillaceae</taxon>
        <taxon>Lapidilactobacillus</taxon>
    </lineage>
</organism>
<dbReference type="InterPro" id="IPR008979">
    <property type="entry name" value="Galactose-bd-like_sf"/>
</dbReference>
<gene>
    <name evidence="2" type="ORF">ACFQHW_07240</name>
</gene>
<dbReference type="RefSeq" id="WP_164511092.1">
    <property type="nucleotide sequence ID" value="NZ_JBHSSM010000017.1"/>
</dbReference>
<dbReference type="InterPro" id="IPR000421">
    <property type="entry name" value="FA58C"/>
</dbReference>
<name>A0ABW1UR71_9LACO</name>
<accession>A0ABW1UR71</accession>